<sequence>MATPASVIPDIISRFAVSYQETMKNLTALKLSGDDLHNRLNTFQNLAGGGELNSYVDQTLNDQGVRDWLQKINLRLTHRISTRSDVDENIDNLKDIINDLLISSSLVPVRYENGNRQALEVLSPAALTVVLAKVAKDLAELSPMTSGLGDIRYKPEGQLSERLARLALLNMAPDVRKGIVENPLFEQIVTSSNAADFMFAANVREGQQFLNTCISASVHNYIRTQTPTIIGLLEVGKKLADKIQAKLDASPAEVKNKKYEGRTVERHVGSRISQAREVFAYIEREVAKTTSDTSSLTAREKAKVLLDLNGVWGRVMQKLEAVQDFSDEFPKLTNKGHRDSYEMSLVLSLPKVFHEPRRRLTGMPEDHISKVSESVLARPLTGTYIQASVCHRDHHDDLTDAEWGKRLWNAVAYDHACVLMHGHHALYLRASGEFEFTIVETKRYSSKSDITFKAKEARSKLKGFEIPTDICHRMTSAAPRASGEIPSWEDVAVRVTISF</sequence>
<keyword evidence="2" id="KW-1185">Reference proteome</keyword>
<dbReference type="OrthoDB" id="3877861at2"/>
<dbReference type="AlphaFoldDB" id="A0A4Y3VXJ7"/>
<organism evidence="1 2">
    <name type="scientific">Streptomyces spinoverrucosus</name>
    <dbReference type="NCBI Taxonomy" id="284043"/>
    <lineage>
        <taxon>Bacteria</taxon>
        <taxon>Bacillati</taxon>
        <taxon>Actinomycetota</taxon>
        <taxon>Actinomycetes</taxon>
        <taxon>Kitasatosporales</taxon>
        <taxon>Streptomycetaceae</taxon>
        <taxon>Streptomyces</taxon>
    </lineage>
</organism>
<evidence type="ECO:0000313" key="2">
    <source>
        <dbReference type="Proteomes" id="UP000317881"/>
    </source>
</evidence>
<name>A0A4Y3VXJ7_9ACTN</name>
<comment type="caution">
    <text evidence="1">The sequence shown here is derived from an EMBL/GenBank/DDBJ whole genome shotgun (WGS) entry which is preliminary data.</text>
</comment>
<dbReference type="EMBL" id="BJND01000105">
    <property type="protein sequence ID" value="GEC10370.1"/>
    <property type="molecule type" value="Genomic_DNA"/>
</dbReference>
<evidence type="ECO:0000313" key="1">
    <source>
        <dbReference type="EMBL" id="GEC10370.1"/>
    </source>
</evidence>
<protein>
    <submittedName>
        <fullName evidence="1">Uncharacterized protein</fullName>
    </submittedName>
</protein>
<accession>A0A4Y3VXJ7</accession>
<reference evidence="1 2" key="1">
    <citation type="submission" date="2019-06" db="EMBL/GenBank/DDBJ databases">
        <title>Whole genome shotgun sequence of Streptomyces spinoverrucosus NBRC 14228.</title>
        <authorList>
            <person name="Hosoyama A."/>
            <person name="Uohara A."/>
            <person name="Ohji S."/>
            <person name="Ichikawa N."/>
        </authorList>
    </citation>
    <scope>NUCLEOTIDE SEQUENCE [LARGE SCALE GENOMIC DNA]</scope>
    <source>
        <strain evidence="1 2">NBRC 14228</strain>
    </source>
</reference>
<gene>
    <name evidence="1" type="ORF">SSP24_80250</name>
</gene>
<proteinExistence type="predicted"/>
<dbReference type="RefSeq" id="WP_141315848.1">
    <property type="nucleotide sequence ID" value="NZ_BJND01000105.1"/>
</dbReference>
<dbReference type="Proteomes" id="UP000317881">
    <property type="component" value="Unassembled WGS sequence"/>
</dbReference>